<dbReference type="InterPro" id="IPR011701">
    <property type="entry name" value="MFS"/>
</dbReference>
<feature type="transmembrane region" description="Helical" evidence="5">
    <location>
        <begin position="81"/>
        <end position="107"/>
    </location>
</feature>
<keyword evidence="4 5" id="KW-0472">Membrane</keyword>
<dbReference type="SUPFAM" id="SSF103473">
    <property type="entry name" value="MFS general substrate transporter"/>
    <property type="match status" value="1"/>
</dbReference>
<comment type="subcellular location">
    <subcellularLocation>
        <location evidence="1">Membrane</location>
        <topology evidence="1">Multi-pass membrane protein</topology>
    </subcellularLocation>
</comment>
<dbReference type="PANTHER" id="PTHR23502:SF74">
    <property type="entry name" value="MAJOR FACILITATOR SUPERFAMILY (MFS) PROFILE DOMAIN-CONTAINING PROTEIN"/>
    <property type="match status" value="1"/>
</dbReference>
<dbReference type="AlphaFoldDB" id="A0AAD6DCP4"/>
<protein>
    <submittedName>
        <fullName evidence="7">Major facilitator superfamily domain-containing protein</fullName>
    </submittedName>
</protein>
<gene>
    <name evidence="7" type="ORF">N7450_010325</name>
</gene>
<evidence type="ECO:0000256" key="5">
    <source>
        <dbReference type="SAM" id="Phobius"/>
    </source>
</evidence>
<dbReference type="GO" id="GO:0022857">
    <property type="term" value="F:transmembrane transporter activity"/>
    <property type="evidence" value="ECO:0007669"/>
    <property type="project" value="InterPro"/>
</dbReference>
<evidence type="ECO:0000256" key="2">
    <source>
        <dbReference type="ARBA" id="ARBA00022692"/>
    </source>
</evidence>
<evidence type="ECO:0000256" key="1">
    <source>
        <dbReference type="ARBA" id="ARBA00004141"/>
    </source>
</evidence>
<dbReference type="InterPro" id="IPR020846">
    <property type="entry name" value="MFS_dom"/>
</dbReference>
<dbReference type="Gene3D" id="1.20.1250.20">
    <property type="entry name" value="MFS general substrate transporter like domains"/>
    <property type="match status" value="1"/>
</dbReference>
<accession>A0AAD6DCP4</accession>
<evidence type="ECO:0000259" key="6">
    <source>
        <dbReference type="PROSITE" id="PS50850"/>
    </source>
</evidence>
<evidence type="ECO:0000256" key="3">
    <source>
        <dbReference type="ARBA" id="ARBA00022989"/>
    </source>
</evidence>
<dbReference type="Pfam" id="PF07690">
    <property type="entry name" value="MFS_1"/>
    <property type="match status" value="1"/>
</dbReference>
<name>A0AAD6DCP4_9EURO</name>
<evidence type="ECO:0000256" key="4">
    <source>
        <dbReference type="ARBA" id="ARBA00023136"/>
    </source>
</evidence>
<keyword evidence="3 5" id="KW-1133">Transmembrane helix</keyword>
<dbReference type="EMBL" id="JAQJAC010000009">
    <property type="protein sequence ID" value="KAJ5573341.1"/>
    <property type="molecule type" value="Genomic_DNA"/>
</dbReference>
<feature type="transmembrane region" description="Helical" evidence="5">
    <location>
        <begin position="113"/>
        <end position="131"/>
    </location>
</feature>
<dbReference type="PANTHER" id="PTHR23502">
    <property type="entry name" value="MAJOR FACILITATOR SUPERFAMILY"/>
    <property type="match status" value="1"/>
</dbReference>
<feature type="transmembrane region" description="Helical" evidence="5">
    <location>
        <begin position="44"/>
        <end position="69"/>
    </location>
</feature>
<sequence length="174" mass="18791">MIGFVLGPLLWGPLSEYVGRKPVLLSSYTFYVTFTLVCSSSPTYGALLGFRLLCGVSAAAPTTVISGLYADILDDPSQRGLAIALFMTSNTSGALVAPTISGFASYLSWRWPFWVAGIIASPGIFLLLLIPETYAPVLLHRTARGDKETNRTNPLEKMVILGRSSTFEKYSSGQ</sequence>
<proteinExistence type="predicted"/>
<feature type="domain" description="Major facilitator superfamily (MFS) profile" evidence="6">
    <location>
        <begin position="1"/>
        <end position="174"/>
    </location>
</feature>
<organism evidence="7 8">
    <name type="scientific">Penicillium hetheringtonii</name>
    <dbReference type="NCBI Taxonomy" id="911720"/>
    <lineage>
        <taxon>Eukaryota</taxon>
        <taxon>Fungi</taxon>
        <taxon>Dikarya</taxon>
        <taxon>Ascomycota</taxon>
        <taxon>Pezizomycotina</taxon>
        <taxon>Eurotiomycetes</taxon>
        <taxon>Eurotiomycetidae</taxon>
        <taxon>Eurotiales</taxon>
        <taxon>Aspergillaceae</taxon>
        <taxon>Penicillium</taxon>
    </lineage>
</organism>
<keyword evidence="2 5" id="KW-0812">Transmembrane</keyword>
<comment type="caution">
    <text evidence="7">The sequence shown here is derived from an EMBL/GenBank/DDBJ whole genome shotgun (WGS) entry which is preliminary data.</text>
</comment>
<dbReference type="InterPro" id="IPR036259">
    <property type="entry name" value="MFS_trans_sf"/>
</dbReference>
<dbReference type="PROSITE" id="PS50850">
    <property type="entry name" value="MFS"/>
    <property type="match status" value="1"/>
</dbReference>
<dbReference type="Proteomes" id="UP001216150">
    <property type="component" value="Unassembled WGS sequence"/>
</dbReference>
<evidence type="ECO:0000313" key="8">
    <source>
        <dbReference type="Proteomes" id="UP001216150"/>
    </source>
</evidence>
<evidence type="ECO:0000313" key="7">
    <source>
        <dbReference type="EMBL" id="KAJ5573341.1"/>
    </source>
</evidence>
<reference evidence="7 8" key="1">
    <citation type="journal article" date="2023" name="IMA Fungus">
        <title>Comparative genomic study of the Penicillium genus elucidates a diverse pangenome and 15 lateral gene transfer events.</title>
        <authorList>
            <person name="Petersen C."/>
            <person name="Sorensen T."/>
            <person name="Nielsen M.R."/>
            <person name="Sondergaard T.E."/>
            <person name="Sorensen J.L."/>
            <person name="Fitzpatrick D.A."/>
            <person name="Frisvad J.C."/>
            <person name="Nielsen K.L."/>
        </authorList>
    </citation>
    <scope>NUCLEOTIDE SEQUENCE [LARGE SCALE GENOMIC DNA]</scope>
    <source>
        <strain evidence="7 8">IBT 29057</strain>
    </source>
</reference>
<keyword evidence="8" id="KW-1185">Reference proteome</keyword>
<dbReference type="GO" id="GO:0005886">
    <property type="term" value="C:plasma membrane"/>
    <property type="evidence" value="ECO:0007669"/>
    <property type="project" value="TreeGrafter"/>
</dbReference>